<dbReference type="EMBL" id="JH330162">
    <property type="protein sequence ID" value="EHH61617.1"/>
    <property type="molecule type" value="Genomic_DNA"/>
</dbReference>
<proteinExistence type="predicted"/>
<dbReference type="AlphaFoldDB" id="G8F2V3"/>
<sequence>VPPCPANFCYCLLRQGLTVLPRLVLNSWAQVIHLPQPPKVLGLHAGGTAPGQRKLFLTSHFPSTTPLPLCFSLQQNFKKHSSHSPPGILGSLYPGFCSPITISPFAKGTRGLRVVGSSSQLSASS</sequence>
<evidence type="ECO:0000313" key="1">
    <source>
        <dbReference type="EMBL" id="EHH61617.1"/>
    </source>
</evidence>
<organism evidence="2">
    <name type="scientific">Macaca fascicularis</name>
    <name type="common">Crab-eating macaque</name>
    <name type="synonym">Cynomolgus monkey</name>
    <dbReference type="NCBI Taxonomy" id="9541"/>
    <lineage>
        <taxon>Eukaryota</taxon>
        <taxon>Metazoa</taxon>
        <taxon>Chordata</taxon>
        <taxon>Craniata</taxon>
        <taxon>Vertebrata</taxon>
        <taxon>Euteleostomi</taxon>
        <taxon>Mammalia</taxon>
        <taxon>Eutheria</taxon>
        <taxon>Euarchontoglires</taxon>
        <taxon>Primates</taxon>
        <taxon>Haplorrhini</taxon>
        <taxon>Catarrhini</taxon>
        <taxon>Cercopithecidae</taxon>
        <taxon>Cercopithecinae</taxon>
        <taxon>Macaca</taxon>
    </lineage>
</organism>
<accession>G8F2V3</accession>
<protein>
    <submittedName>
        <fullName evidence="1">Uncharacterized protein</fullName>
    </submittedName>
</protein>
<name>G8F2V3_MACFA</name>
<dbReference type="Proteomes" id="UP000009130">
    <property type="component" value="Unassembled WGS sequence"/>
</dbReference>
<gene>
    <name evidence="1" type="ORF">EGM_19614</name>
</gene>
<reference evidence="1 2" key="1">
    <citation type="journal article" date="2011" name="Nat. Biotechnol.">
        <title>Genome sequencing and comparison of two nonhuman primate animal models, the cynomolgus and Chinese rhesus macaques.</title>
        <authorList>
            <person name="Yan G."/>
            <person name="Zhang G."/>
            <person name="Fang X."/>
            <person name="Zhang Y."/>
            <person name="Li C."/>
            <person name="Ling F."/>
            <person name="Cooper D.N."/>
            <person name="Li Q."/>
            <person name="Li Y."/>
            <person name="van Gool A.J."/>
            <person name="Du H."/>
            <person name="Chen J."/>
            <person name="Chen R."/>
            <person name="Zhang P."/>
            <person name="Huang Z."/>
            <person name="Thompson J.R."/>
            <person name="Meng Y."/>
            <person name="Bai Y."/>
            <person name="Wang J."/>
            <person name="Zhuo M."/>
            <person name="Wang T."/>
            <person name="Huang Y."/>
            <person name="Wei L."/>
            <person name="Li J."/>
            <person name="Wang Z."/>
            <person name="Hu H."/>
            <person name="Yang P."/>
            <person name="Le L."/>
            <person name="Stenson P.D."/>
            <person name="Li B."/>
            <person name="Liu X."/>
            <person name="Ball E.V."/>
            <person name="An N."/>
            <person name="Huang Q."/>
            <person name="Zhang Y."/>
            <person name="Fan W."/>
            <person name="Zhang X."/>
            <person name="Li Y."/>
            <person name="Wang W."/>
            <person name="Katze M.G."/>
            <person name="Su B."/>
            <person name="Nielsen R."/>
            <person name="Yang H."/>
            <person name="Wang J."/>
            <person name="Wang X."/>
            <person name="Wang J."/>
        </authorList>
    </citation>
    <scope>NUCLEOTIDE SEQUENCE [LARGE SCALE GENOMIC DNA]</scope>
    <source>
        <strain evidence="1 2">CE-4</strain>
    </source>
</reference>
<feature type="non-terminal residue" evidence="1">
    <location>
        <position position="1"/>
    </location>
</feature>
<evidence type="ECO:0000313" key="2">
    <source>
        <dbReference type="Proteomes" id="UP000009130"/>
    </source>
</evidence>
<feature type="non-terminal residue" evidence="1">
    <location>
        <position position="125"/>
    </location>
</feature>